<reference evidence="1" key="2">
    <citation type="journal article" date="2022" name="BMC Genomics">
        <title>Comparative genome analysis of mycobacteria focusing on tRNA and non-coding RNA.</title>
        <authorList>
            <person name="Behra P.R.K."/>
            <person name="Pettersson B.M.F."/>
            <person name="Ramesh M."/>
            <person name="Das S."/>
            <person name="Dasgupta S."/>
            <person name="Kirsebom L.A."/>
        </authorList>
    </citation>
    <scope>NUCLEOTIDE SEQUENCE</scope>
    <source>
        <strain evidence="1">DSM 45406</strain>
    </source>
</reference>
<dbReference type="EMBL" id="JACKRN010000051">
    <property type="protein sequence ID" value="MCV7069440.1"/>
    <property type="molecule type" value="Genomic_DNA"/>
</dbReference>
<sequence>MTTSPPIYVDLQSTQDRISNLRRYVEENLLREGEFICPHLNSCQTSIRPGDGFREGTMSHVGHRFDLRVGDKPLRVVVVGQESGLPKDTPELAQKVTLDARYGQVYHGSGMQSRYYAAGGHTPRNPHMRGTTSALRVLFGMGLGSDYDGEWIHPANGDPFHIFDGFALVNRLLCSAGPVGTSSGRPSKTMLTNCRDHFAETLAILQPTILIFQGDKATANWPNDLKRGRTLRPGYPPLVEAHLGDQRIVVCEFSHPSAHGWQRWGANLDAHYLTNLLEPTLQEALQFS</sequence>
<keyword evidence="3" id="KW-1185">Reference proteome</keyword>
<evidence type="ECO:0008006" key="5">
    <source>
        <dbReference type="Google" id="ProtNLM"/>
    </source>
</evidence>
<reference evidence="2" key="3">
    <citation type="submission" date="2022-08" db="EMBL/GenBank/DDBJ databases">
        <title>Whole genome sequencing of non-tuberculosis mycobacteria type-strains.</title>
        <authorList>
            <person name="Igarashi Y."/>
            <person name="Osugi A."/>
            <person name="Mitarai S."/>
        </authorList>
    </citation>
    <scope>NUCLEOTIDE SEQUENCE</scope>
    <source>
        <strain evidence="2">JCM 16372</strain>
    </source>
</reference>
<accession>A0A9X2Y9T5</accession>
<evidence type="ECO:0000313" key="1">
    <source>
        <dbReference type="EMBL" id="MCV7069440.1"/>
    </source>
</evidence>
<evidence type="ECO:0000313" key="4">
    <source>
        <dbReference type="Proteomes" id="UP001140272"/>
    </source>
</evidence>
<proteinExistence type="predicted"/>
<dbReference type="AlphaFoldDB" id="A0A9X2Y9T5"/>
<dbReference type="Proteomes" id="UP001055159">
    <property type="component" value="Chromosome"/>
</dbReference>
<protein>
    <recommendedName>
        <fullName evidence="5">Uracil DNA glycosylase superfamily protein</fullName>
    </recommendedName>
</protein>
<reference evidence="1" key="1">
    <citation type="submission" date="2020-07" db="EMBL/GenBank/DDBJ databases">
        <authorList>
            <person name="Pettersson B.M.F."/>
            <person name="Behra P.R.K."/>
            <person name="Ramesh M."/>
            <person name="Das S."/>
            <person name="Dasgupta S."/>
            <person name="Kirsebom L.A."/>
        </authorList>
    </citation>
    <scope>NUCLEOTIDE SEQUENCE</scope>
    <source>
        <strain evidence="1">DSM 45406</strain>
    </source>
</reference>
<dbReference type="Proteomes" id="UP001140272">
    <property type="component" value="Unassembled WGS sequence"/>
</dbReference>
<evidence type="ECO:0000313" key="3">
    <source>
        <dbReference type="Proteomes" id="UP001055159"/>
    </source>
</evidence>
<gene>
    <name evidence="1" type="ORF">H7H73_01830</name>
    <name evidence="2" type="ORF">MJO55_23600</name>
</gene>
<organism evidence="1 4">
    <name type="scientific">Mycolicibacterium rufum</name>
    <dbReference type="NCBI Taxonomy" id="318424"/>
    <lineage>
        <taxon>Bacteria</taxon>
        <taxon>Bacillati</taxon>
        <taxon>Actinomycetota</taxon>
        <taxon>Actinomycetes</taxon>
        <taxon>Mycobacteriales</taxon>
        <taxon>Mycobacteriaceae</taxon>
        <taxon>Mycolicibacterium</taxon>
    </lineage>
</organism>
<dbReference type="RefSeq" id="WP_043412709.1">
    <property type="nucleotide sequence ID" value="NZ_CP092427.2"/>
</dbReference>
<dbReference type="SUPFAM" id="SSF52141">
    <property type="entry name" value="Uracil-DNA glycosylase-like"/>
    <property type="match status" value="1"/>
</dbReference>
<evidence type="ECO:0000313" key="2">
    <source>
        <dbReference type="EMBL" id="ULP36171.1"/>
    </source>
</evidence>
<dbReference type="EMBL" id="CP092427">
    <property type="protein sequence ID" value="ULP36171.1"/>
    <property type="molecule type" value="Genomic_DNA"/>
</dbReference>
<dbReference type="InterPro" id="IPR036895">
    <property type="entry name" value="Uracil-DNA_glycosylase-like_sf"/>
</dbReference>
<name>A0A9X2Y9T5_9MYCO</name>